<dbReference type="AlphaFoldDB" id="A0A5D4RBE2"/>
<feature type="transmembrane region" description="Helical" evidence="3">
    <location>
        <begin position="182"/>
        <end position="202"/>
    </location>
</feature>
<dbReference type="RefSeq" id="WP_148974966.1">
    <property type="nucleotide sequence ID" value="NZ_JBNIKU010000004.1"/>
</dbReference>
<comment type="subcellular location">
    <subcellularLocation>
        <location evidence="1">Membrane</location>
    </subcellularLocation>
</comment>
<keyword evidence="3" id="KW-0472">Membrane</keyword>
<feature type="transmembrane region" description="Helical" evidence="3">
    <location>
        <begin position="208"/>
        <end position="227"/>
    </location>
</feature>
<organism evidence="5 6">
    <name type="scientific">Bacillus infantis</name>
    <dbReference type="NCBI Taxonomy" id="324767"/>
    <lineage>
        <taxon>Bacteria</taxon>
        <taxon>Bacillati</taxon>
        <taxon>Bacillota</taxon>
        <taxon>Bacilli</taxon>
        <taxon>Bacillales</taxon>
        <taxon>Bacillaceae</taxon>
        <taxon>Bacillus</taxon>
    </lineage>
</organism>
<feature type="domain" description="Acyltransferase 3" evidence="4">
    <location>
        <begin position="12"/>
        <end position="355"/>
    </location>
</feature>
<feature type="transmembrane region" description="Helical" evidence="3">
    <location>
        <begin position="271"/>
        <end position="292"/>
    </location>
</feature>
<evidence type="ECO:0000259" key="4">
    <source>
        <dbReference type="Pfam" id="PF01757"/>
    </source>
</evidence>
<keyword evidence="3" id="KW-0812">Transmembrane</keyword>
<name>A0A5D4RBE2_9BACI</name>
<feature type="transmembrane region" description="Helical" evidence="3">
    <location>
        <begin position="54"/>
        <end position="73"/>
    </location>
</feature>
<keyword evidence="5" id="KW-0808">Transferase</keyword>
<dbReference type="Pfam" id="PF01757">
    <property type="entry name" value="Acyl_transf_3"/>
    <property type="match status" value="1"/>
</dbReference>
<accession>A0A5D4RBE2</accession>
<feature type="transmembrane region" description="Helical" evidence="3">
    <location>
        <begin position="152"/>
        <end position="170"/>
    </location>
</feature>
<evidence type="ECO:0000256" key="2">
    <source>
        <dbReference type="ARBA" id="ARBA00007400"/>
    </source>
</evidence>
<feature type="transmembrane region" description="Helical" evidence="3">
    <location>
        <begin position="312"/>
        <end position="330"/>
    </location>
</feature>
<evidence type="ECO:0000313" key="5">
    <source>
        <dbReference type="EMBL" id="TYS47631.1"/>
    </source>
</evidence>
<keyword evidence="5" id="KW-0012">Acyltransferase</keyword>
<dbReference type="InterPro" id="IPR002656">
    <property type="entry name" value="Acyl_transf_3_dom"/>
</dbReference>
<dbReference type="PANTHER" id="PTHR36927">
    <property type="entry name" value="BLR4337 PROTEIN"/>
    <property type="match status" value="1"/>
</dbReference>
<keyword evidence="3" id="KW-1133">Transmembrane helix</keyword>
<comment type="caution">
    <text evidence="5">The sequence shown here is derived from an EMBL/GenBank/DDBJ whole genome shotgun (WGS) entry which is preliminary data.</text>
</comment>
<sequence length="389" mass="44983">MVLPGQEKSRHYDLDWIKVLAMLAVFLYHCSMFFNSFEWHIKNEEINRTYIELFSLAVGNWIMPVFFAISGISTYHALKKRHSGAFLKERADRLGIPLLLGIFILSPPQVYIERLTGKQFEGSFFQFFPHYFDGLYLEIGGTGNFAFFGHHLWYLLMLLIFSALTLPFFLNERQRQHIRNGSFAISHYLFLPLPLTVAALWANDILNLASWGILFYLLLYAYGYYFFARESFRSFARNSGKLTGTISAVSLSAYILWVFMSGFPAYGTAAFYIFTVIRVLLVWNVLLFIFFLGDRHLNTSTPALSYASEAAMPFYILHQPVIIVSGFWIAHLDWSIPFKFVFLATAAFAVIMIFHHAAIRRYNGLRIVFGLRRQHKLAVPQETNVDRVV</sequence>
<dbReference type="EMBL" id="VTER01000006">
    <property type="protein sequence ID" value="TYS47631.1"/>
    <property type="molecule type" value="Genomic_DNA"/>
</dbReference>
<gene>
    <name evidence="5" type="ORF">FZD51_11845</name>
</gene>
<evidence type="ECO:0000256" key="1">
    <source>
        <dbReference type="ARBA" id="ARBA00004370"/>
    </source>
</evidence>
<feature type="transmembrane region" description="Helical" evidence="3">
    <location>
        <begin position="16"/>
        <end position="34"/>
    </location>
</feature>
<evidence type="ECO:0000256" key="3">
    <source>
        <dbReference type="SAM" id="Phobius"/>
    </source>
</evidence>
<protein>
    <submittedName>
        <fullName evidence="5">Acyltransferase family protein</fullName>
    </submittedName>
</protein>
<reference evidence="5 6" key="1">
    <citation type="submission" date="2019-08" db="EMBL/GenBank/DDBJ databases">
        <title>Bacillus genomes from the desert of Cuatro Cienegas, Coahuila.</title>
        <authorList>
            <person name="Olmedo-Alvarez G."/>
        </authorList>
    </citation>
    <scope>NUCLEOTIDE SEQUENCE [LARGE SCALE GENOMIC DNA]</scope>
    <source>
        <strain evidence="5 6">CH446_14T</strain>
    </source>
</reference>
<dbReference type="GO" id="GO:0016747">
    <property type="term" value="F:acyltransferase activity, transferring groups other than amino-acyl groups"/>
    <property type="evidence" value="ECO:0007669"/>
    <property type="project" value="InterPro"/>
</dbReference>
<feature type="transmembrane region" description="Helical" evidence="3">
    <location>
        <begin position="239"/>
        <end position="259"/>
    </location>
</feature>
<comment type="similarity">
    <text evidence="2">Belongs to the acyltransferase 3 family.</text>
</comment>
<dbReference type="Proteomes" id="UP000322139">
    <property type="component" value="Unassembled WGS sequence"/>
</dbReference>
<evidence type="ECO:0000313" key="6">
    <source>
        <dbReference type="Proteomes" id="UP000322139"/>
    </source>
</evidence>
<feature type="transmembrane region" description="Helical" evidence="3">
    <location>
        <begin position="336"/>
        <end position="359"/>
    </location>
</feature>
<proteinExistence type="inferred from homology"/>
<dbReference type="PANTHER" id="PTHR36927:SF3">
    <property type="entry name" value="GLUCANS BIOSYNTHESIS PROTEIN C"/>
    <property type="match status" value="1"/>
</dbReference>
<dbReference type="InterPro" id="IPR050623">
    <property type="entry name" value="Glucan_succinyl_AcylTrfase"/>
</dbReference>